<dbReference type="EMBL" id="CACSIO010000012">
    <property type="protein sequence ID" value="CAA0106168.1"/>
    <property type="molecule type" value="Genomic_DNA"/>
</dbReference>
<evidence type="ECO:0008006" key="4">
    <source>
        <dbReference type="Google" id="ProtNLM"/>
    </source>
</evidence>
<proteinExistence type="predicted"/>
<accession>A0A5S9PPE1</accession>
<dbReference type="SUPFAM" id="SSF56935">
    <property type="entry name" value="Porins"/>
    <property type="match status" value="1"/>
</dbReference>
<keyword evidence="3" id="KW-1185">Reference proteome</keyword>
<keyword evidence="1" id="KW-0732">Signal</keyword>
<dbReference type="OrthoDB" id="197869at2"/>
<evidence type="ECO:0000256" key="1">
    <source>
        <dbReference type="SAM" id="SignalP"/>
    </source>
</evidence>
<reference evidence="2 3" key="1">
    <citation type="submission" date="2019-11" db="EMBL/GenBank/DDBJ databases">
        <authorList>
            <person name="Holert J."/>
        </authorList>
    </citation>
    <scope>NUCLEOTIDE SEQUENCE [LARGE SCALE GENOMIC DNA]</scope>
    <source>
        <strain evidence="2">SB11_3</strain>
    </source>
</reference>
<sequence>MTSARSRLRSCFCGPLLAGAVVSPSVALAEEVKAEFSGFASFVAAQTITSDQGGLDDISTDLQLNDFNVLGLRLDVDLMYNLDFTVQIRASGDSYNPAEGASGGKKSAYAPEVDWLYVGYNVTPEIRINVGKTRLPLYIYSDVLDVGYAYQWITPPFAIYGVPSLRSNEGIEFHYTTDLGSDWYSDFSAWYGQSNEQLSELEYADFEMRDAFGAKWAVENDWLTLRATFYTGISDYSDMEVVLNRSNGVDPSVLQSIAGLNFYAASLGLNPLLDQAALADALLWDDVRTDFYGLGTMMDFGTVFIVAEATAIRLDKTAARGNLNSFYVMTGFRVTDDWTISGTYTLDDNNENRDVGKAVGKQLAALKGQSRADDPATVDVNESINGALLNGAVALFEGEVLDAIKEFHVRQKDTFILTARYDFHPNAAFKAEYLMQNVQAYGQSSDSRPQALRLGLDLVF</sequence>
<feature type="chain" id="PRO_5025024100" description="Porin domain-containing protein" evidence="1">
    <location>
        <begin position="30"/>
        <end position="460"/>
    </location>
</feature>
<protein>
    <recommendedName>
        <fullName evidence="4">Porin domain-containing protein</fullName>
    </recommendedName>
</protein>
<dbReference type="Proteomes" id="UP000441399">
    <property type="component" value="Unassembled WGS sequence"/>
</dbReference>
<organism evidence="2 3">
    <name type="scientific">BD1-7 clade bacterium</name>
    <dbReference type="NCBI Taxonomy" id="2029982"/>
    <lineage>
        <taxon>Bacteria</taxon>
        <taxon>Pseudomonadati</taxon>
        <taxon>Pseudomonadota</taxon>
        <taxon>Gammaproteobacteria</taxon>
        <taxon>Cellvibrionales</taxon>
        <taxon>Spongiibacteraceae</taxon>
        <taxon>BD1-7 clade</taxon>
    </lineage>
</organism>
<evidence type="ECO:0000313" key="3">
    <source>
        <dbReference type="Proteomes" id="UP000441399"/>
    </source>
</evidence>
<name>A0A5S9PPE1_9GAMM</name>
<dbReference type="AlphaFoldDB" id="A0A5S9PPE1"/>
<gene>
    <name evidence="2" type="ORF">OPDIPICF_01032</name>
</gene>
<feature type="signal peptide" evidence="1">
    <location>
        <begin position="1"/>
        <end position="29"/>
    </location>
</feature>
<evidence type="ECO:0000313" key="2">
    <source>
        <dbReference type="EMBL" id="CAA0106168.1"/>
    </source>
</evidence>